<feature type="repeat" description="WD" evidence="4">
    <location>
        <begin position="487"/>
        <end position="516"/>
    </location>
</feature>
<dbReference type="InterPro" id="IPR020472">
    <property type="entry name" value="WD40_PAC1"/>
</dbReference>
<evidence type="ECO:0000313" key="7">
    <source>
        <dbReference type="EMBL" id="ESO03943.1"/>
    </source>
</evidence>
<dbReference type="CTD" id="20217846"/>
<dbReference type="GO" id="GO:0000421">
    <property type="term" value="C:autophagosome membrane"/>
    <property type="evidence" value="ECO:0000318"/>
    <property type="project" value="GO_Central"/>
</dbReference>
<dbReference type="HOGENOM" id="CLU_000288_57_10_1"/>
<dbReference type="InterPro" id="IPR013923">
    <property type="entry name" value="Autophagy-rel_prot_16_dom"/>
</dbReference>
<evidence type="ECO:0000259" key="6">
    <source>
        <dbReference type="Pfam" id="PF08614"/>
    </source>
</evidence>
<dbReference type="InterPro" id="IPR015943">
    <property type="entry name" value="WD40/YVTN_repeat-like_dom_sf"/>
</dbReference>
<dbReference type="FunCoup" id="T1G9V0">
    <property type="interactions" value="1977"/>
</dbReference>
<dbReference type="PROSITE" id="PS00678">
    <property type="entry name" value="WD_REPEATS_1"/>
    <property type="match status" value="1"/>
</dbReference>
<feature type="repeat" description="WD" evidence="4">
    <location>
        <begin position="517"/>
        <end position="551"/>
    </location>
</feature>
<dbReference type="EnsemblMetazoa" id="HelroT99753">
    <property type="protein sequence ID" value="HelroP99753"/>
    <property type="gene ID" value="HelroG99753"/>
</dbReference>
<dbReference type="Pfam" id="PF08614">
    <property type="entry name" value="ATG16"/>
    <property type="match status" value="1"/>
</dbReference>
<evidence type="ECO:0000256" key="3">
    <source>
        <dbReference type="ARBA" id="ARBA00022737"/>
    </source>
</evidence>
<dbReference type="InterPro" id="IPR019775">
    <property type="entry name" value="WD40_repeat_CS"/>
</dbReference>
<dbReference type="EMBL" id="KB096551">
    <property type="protein sequence ID" value="ESO03943.1"/>
    <property type="molecule type" value="Genomic_DNA"/>
</dbReference>
<feature type="repeat" description="WD" evidence="4">
    <location>
        <begin position="262"/>
        <end position="303"/>
    </location>
</feature>
<dbReference type="Gene3D" id="2.130.10.10">
    <property type="entry name" value="YVTN repeat-like/Quinoprotein amine dehydrogenase"/>
    <property type="match status" value="3"/>
</dbReference>
<feature type="domain" description="Autophagy-related protein 16" evidence="6">
    <location>
        <begin position="11"/>
        <end position="209"/>
    </location>
</feature>
<dbReference type="GO" id="GO:0043495">
    <property type="term" value="F:protein-membrane adaptor activity"/>
    <property type="evidence" value="ECO:0000318"/>
    <property type="project" value="GO_Central"/>
</dbReference>
<dbReference type="CDD" id="cd22887">
    <property type="entry name" value="Atg16_CCD"/>
    <property type="match status" value="1"/>
</dbReference>
<keyword evidence="2 4" id="KW-0853">WD repeat</keyword>
<evidence type="ECO:0000256" key="2">
    <source>
        <dbReference type="ARBA" id="ARBA00022574"/>
    </source>
</evidence>
<dbReference type="EMBL" id="AMQM01004421">
    <property type="status" value="NOT_ANNOTATED_CDS"/>
    <property type="molecule type" value="Genomic_DNA"/>
</dbReference>
<dbReference type="SUPFAM" id="SSF50978">
    <property type="entry name" value="WD40 repeat-like"/>
    <property type="match status" value="1"/>
</dbReference>
<organism evidence="8 9">
    <name type="scientific">Helobdella robusta</name>
    <name type="common">Californian leech</name>
    <dbReference type="NCBI Taxonomy" id="6412"/>
    <lineage>
        <taxon>Eukaryota</taxon>
        <taxon>Metazoa</taxon>
        <taxon>Spiralia</taxon>
        <taxon>Lophotrochozoa</taxon>
        <taxon>Annelida</taxon>
        <taxon>Clitellata</taxon>
        <taxon>Hirudinea</taxon>
        <taxon>Rhynchobdellida</taxon>
        <taxon>Glossiphoniidae</taxon>
        <taxon>Helobdella</taxon>
    </lineage>
</organism>
<reference evidence="8" key="3">
    <citation type="submission" date="2015-06" db="UniProtKB">
        <authorList>
            <consortium name="EnsemblMetazoa"/>
        </authorList>
    </citation>
    <scope>IDENTIFICATION</scope>
</reference>
<dbReference type="EMBL" id="AMQM01004419">
    <property type="status" value="NOT_ANNOTATED_CDS"/>
    <property type="molecule type" value="Genomic_DNA"/>
</dbReference>
<dbReference type="Proteomes" id="UP000015101">
    <property type="component" value="Unassembled WGS sequence"/>
</dbReference>
<keyword evidence="3" id="KW-0677">Repeat</keyword>
<keyword evidence="9" id="KW-1185">Reference proteome</keyword>
<dbReference type="STRING" id="6412.T1G9V0"/>
<dbReference type="Pfam" id="PF00400">
    <property type="entry name" value="WD40"/>
    <property type="match status" value="5"/>
</dbReference>
<dbReference type="PANTHER" id="PTHR19878">
    <property type="entry name" value="AUTOPHAGY PROTEIN 16-LIKE"/>
    <property type="match status" value="1"/>
</dbReference>
<name>T1G9V0_HELRO</name>
<dbReference type="GO" id="GO:0000045">
    <property type="term" value="P:autophagosome assembly"/>
    <property type="evidence" value="ECO:0000318"/>
    <property type="project" value="GO_Central"/>
</dbReference>
<dbReference type="OMA" id="WGRPCIS"/>
<feature type="coiled-coil region" evidence="5">
    <location>
        <begin position="80"/>
        <end position="205"/>
    </location>
</feature>
<dbReference type="InterPro" id="IPR045160">
    <property type="entry name" value="ATG16"/>
</dbReference>
<dbReference type="PROSITE" id="PS50294">
    <property type="entry name" value="WD_REPEATS_REGION"/>
    <property type="match status" value="3"/>
</dbReference>
<dbReference type="GO" id="GO:0034274">
    <property type="term" value="C:Atg12-Atg5-Atg16 complex"/>
    <property type="evidence" value="ECO:0000318"/>
    <property type="project" value="GO_Central"/>
</dbReference>
<dbReference type="KEGG" id="hro:HELRODRAFT_99753"/>
<dbReference type="InterPro" id="IPR001680">
    <property type="entry name" value="WD40_rpt"/>
</dbReference>
<dbReference type="AlphaFoldDB" id="T1G9V0"/>
<dbReference type="EMBL" id="AMQM01004418">
    <property type="status" value="NOT_ANNOTATED_CDS"/>
    <property type="molecule type" value="Genomic_DNA"/>
</dbReference>
<dbReference type="PROSITE" id="PS50082">
    <property type="entry name" value="WD_REPEATS_2"/>
    <property type="match status" value="4"/>
</dbReference>
<accession>T1G9V0</accession>
<evidence type="ECO:0000256" key="5">
    <source>
        <dbReference type="SAM" id="Coils"/>
    </source>
</evidence>
<gene>
    <name evidence="8" type="primary">20217846</name>
    <name evidence="7" type="ORF">HELRODRAFT_99753</name>
</gene>
<dbReference type="RefSeq" id="XP_009017879.1">
    <property type="nucleotide sequence ID" value="XM_009019631.1"/>
</dbReference>
<dbReference type="CDD" id="cd00200">
    <property type="entry name" value="WD40"/>
    <property type="match status" value="1"/>
</dbReference>
<evidence type="ECO:0000256" key="1">
    <source>
        <dbReference type="ARBA" id="ARBA00009271"/>
    </source>
</evidence>
<dbReference type="GeneID" id="20217846"/>
<dbReference type="PANTHER" id="PTHR19878:SF8">
    <property type="entry name" value="AUTOPHAGY-RELATED 16, ISOFORM F"/>
    <property type="match status" value="1"/>
</dbReference>
<keyword evidence="5" id="KW-0175">Coiled coil</keyword>
<proteinExistence type="inferred from homology"/>
<dbReference type="InParanoid" id="T1G9V0"/>
<dbReference type="OrthoDB" id="6262491at2759"/>
<dbReference type="EMBL" id="AMQM01004420">
    <property type="status" value="NOT_ANNOTATED_CDS"/>
    <property type="molecule type" value="Genomic_DNA"/>
</dbReference>
<reference evidence="7 9" key="2">
    <citation type="journal article" date="2013" name="Nature">
        <title>Insights into bilaterian evolution from three spiralian genomes.</title>
        <authorList>
            <person name="Simakov O."/>
            <person name="Marletaz F."/>
            <person name="Cho S.J."/>
            <person name="Edsinger-Gonzales E."/>
            <person name="Havlak P."/>
            <person name="Hellsten U."/>
            <person name="Kuo D.H."/>
            <person name="Larsson T."/>
            <person name="Lv J."/>
            <person name="Arendt D."/>
            <person name="Savage R."/>
            <person name="Osoegawa K."/>
            <person name="de Jong P."/>
            <person name="Grimwood J."/>
            <person name="Chapman J.A."/>
            <person name="Shapiro H."/>
            <person name="Aerts A."/>
            <person name="Otillar R.P."/>
            <person name="Terry A.Y."/>
            <person name="Boore J.L."/>
            <person name="Grigoriev I.V."/>
            <person name="Lindberg D.R."/>
            <person name="Seaver E.C."/>
            <person name="Weisblat D.A."/>
            <person name="Putnam N.H."/>
            <person name="Rokhsar D.S."/>
        </authorList>
    </citation>
    <scope>NUCLEOTIDE SEQUENCE</scope>
</reference>
<feature type="repeat" description="WD" evidence="4">
    <location>
        <begin position="347"/>
        <end position="388"/>
    </location>
</feature>
<dbReference type="PRINTS" id="PR00320">
    <property type="entry name" value="GPROTEINBRPT"/>
</dbReference>
<dbReference type="eggNOG" id="KOG0288">
    <property type="taxonomic scope" value="Eukaryota"/>
</dbReference>
<dbReference type="SMART" id="SM00320">
    <property type="entry name" value="WD40"/>
    <property type="match status" value="6"/>
</dbReference>
<dbReference type="GO" id="GO:0034045">
    <property type="term" value="C:phagophore assembly site membrane"/>
    <property type="evidence" value="ECO:0000318"/>
    <property type="project" value="GO_Central"/>
</dbReference>
<evidence type="ECO:0000313" key="8">
    <source>
        <dbReference type="EnsemblMetazoa" id="HelroP99753"/>
    </source>
</evidence>
<comment type="similarity">
    <text evidence="1">Belongs to the WD repeat ATG16 family.</text>
</comment>
<protein>
    <recommendedName>
        <fullName evidence="6">Autophagy-related protein 16 domain-containing protein</fullName>
    </recommendedName>
</protein>
<reference evidence="9" key="1">
    <citation type="submission" date="2012-12" db="EMBL/GenBank/DDBJ databases">
        <authorList>
            <person name="Hellsten U."/>
            <person name="Grimwood J."/>
            <person name="Chapman J.A."/>
            <person name="Shapiro H."/>
            <person name="Aerts A."/>
            <person name="Otillar R.P."/>
            <person name="Terry A.Y."/>
            <person name="Boore J.L."/>
            <person name="Simakov O."/>
            <person name="Marletaz F."/>
            <person name="Cho S.-J."/>
            <person name="Edsinger-Gonzales E."/>
            <person name="Havlak P."/>
            <person name="Kuo D.-H."/>
            <person name="Larsson T."/>
            <person name="Lv J."/>
            <person name="Arendt D."/>
            <person name="Savage R."/>
            <person name="Osoegawa K."/>
            <person name="de Jong P."/>
            <person name="Lindberg D.R."/>
            <person name="Seaver E.C."/>
            <person name="Weisblat D.A."/>
            <person name="Putnam N.H."/>
            <person name="Grigoriev I.V."/>
            <person name="Rokhsar D.S."/>
        </authorList>
    </citation>
    <scope>NUCLEOTIDE SEQUENCE</scope>
</reference>
<sequence length="551" mass="61909">MACLDEPWRKQILRDLKERDNNQYDVFAQLIRSYNHFFDCSESYRAMNIRLEVEMNRLKHSCGDGTSLSSPQSMVSSSASSSQEAELLQLKEKLRQCRNELLEAYRSQQQATVQVNELNNTIKVKNQEASSLTAKLKVLEKKCEDLTEEKANMEQNLHDLDATNLLLRDELTALQIAYSSLESTYNKVNKENTQLINELVERKKEIAEFLDREMENDRKLRSKKMKEQLEKATKVNIEGPLLSPHEKVCLSSMIPKNPLHAQEVHDNEVMCVAWNANCKMFATGGVDRKVKLWEISGGKYEARGTLMGCNAGVTSVIFEPEVGHVVVAFHRIGSDEAITLDFLRSTLTGHSGYVLSAKFMMDSNRVVSGGKDGILKLWDLKSITCIKSFFVGSMCTDLVTLDSSTFISGHFDNLVRFWDIKSDSPKELKSVEMSDKITSLDLSPDRKHLLVSTKDNAIHLIDVRKTAIVNNFQAPGFLTHNCNKAVFSPDGNFIGAGSLNGGIFIWDVNENKLNSTAKGHTDAVYAVAWSPNGRNFISCGKNKSVVSWTDI</sequence>
<evidence type="ECO:0000313" key="9">
    <source>
        <dbReference type="Proteomes" id="UP000015101"/>
    </source>
</evidence>
<evidence type="ECO:0000256" key="4">
    <source>
        <dbReference type="PROSITE-ProRule" id="PRU00221"/>
    </source>
</evidence>
<dbReference type="InterPro" id="IPR036322">
    <property type="entry name" value="WD40_repeat_dom_sf"/>
</dbReference>